<keyword evidence="2" id="KW-0812">Transmembrane</keyword>
<evidence type="ECO:0000256" key="2">
    <source>
        <dbReference type="ARBA" id="ARBA00022692"/>
    </source>
</evidence>
<dbReference type="InterPro" id="IPR028082">
    <property type="entry name" value="Peripla_BP_I"/>
</dbReference>
<comment type="caution">
    <text evidence="8">The sequence shown here is derived from an EMBL/GenBank/DDBJ whole genome shotgun (WGS) entry which is preliminary data.</text>
</comment>
<accession>A0A8J6A3T4</accession>
<evidence type="ECO:0000256" key="3">
    <source>
        <dbReference type="ARBA" id="ARBA00022729"/>
    </source>
</evidence>
<dbReference type="Proteomes" id="UP000700334">
    <property type="component" value="Unassembled WGS sequence"/>
</dbReference>
<keyword evidence="9" id="KW-1185">Reference proteome</keyword>
<dbReference type="AlphaFoldDB" id="A0A8J6A3T4"/>
<reference evidence="8" key="1">
    <citation type="journal article" date="2021" name="Evol. Appl.">
        <title>The genome of the Pyrenean desman and the effects of bottlenecks and inbreeding on the genomic landscape of an endangered species.</title>
        <authorList>
            <person name="Escoda L."/>
            <person name="Castresana J."/>
        </authorList>
    </citation>
    <scope>NUCLEOTIDE SEQUENCE</scope>
    <source>
        <strain evidence="8">IBE-C5619</strain>
    </source>
</reference>
<evidence type="ECO:0000259" key="7">
    <source>
        <dbReference type="Pfam" id="PF01094"/>
    </source>
</evidence>
<evidence type="ECO:0000313" key="9">
    <source>
        <dbReference type="Proteomes" id="UP000700334"/>
    </source>
</evidence>
<sequence length="596" mass="65697">MALEGQKPFSNVAKAESSFVNSGLVSKRRAQCGVAPHNKRSAWWLSTDGVCEAVVLAAPVHHGGPPGTLTGGLVPSGDENLSGQPDEQPPERGPSVPEPHPPAGFVCQDESSMFFQFGPSIEQQASVMLNIMEEYDWYIFSIVTTYFPGYQDFVNKIRSTIENSFVGWELEEVLLLDMSLDDGDSKIQNQLKKLQSPIILLYCTKEEATYIFEVANSVGLTGYGYTWIVPSLVAGDTDTVPSEFPTGLISVSYDEWDYGLPARVRDGIAIITTAASDMLSAHSFIPEPKSSCYNTHEKRIYQSNMLNRSSSWRRGRPRPRPRCELRGSREARWPVLGWEASELQRLIALSVPCRTGICDLSFFLLEEFSIALLIVCFSCLVFRSRKFSWLGGGVSTVTMQRVTQWFLVPPKPPQDSHLTFVSPGLQSASPACHCPERPCPSCSSGDRPVTRALSPWASARVQRAPDCERVAGTAKTCTERTGCIRADTGRRGHIAPPPSPRISCVHASSAVDHRLVLAWGGALGSNCSGSDWLSCAPVVTSQQCLGTPVRRASFLTRRCRQVGFTATVTWKSPSHPRLGLMSHRHELSWLWELPFQ</sequence>
<dbReference type="SUPFAM" id="SSF53822">
    <property type="entry name" value="Periplasmic binding protein-like I"/>
    <property type="match status" value="1"/>
</dbReference>
<dbReference type="EMBL" id="JAGFMF010011760">
    <property type="protein sequence ID" value="KAG8513738.1"/>
    <property type="molecule type" value="Genomic_DNA"/>
</dbReference>
<evidence type="ECO:0000256" key="1">
    <source>
        <dbReference type="ARBA" id="ARBA00004370"/>
    </source>
</evidence>
<feature type="region of interest" description="Disordered" evidence="6">
    <location>
        <begin position="66"/>
        <end position="103"/>
    </location>
</feature>
<dbReference type="Gene3D" id="3.40.50.2300">
    <property type="match status" value="2"/>
</dbReference>
<comment type="subcellular location">
    <subcellularLocation>
        <location evidence="1">Membrane</location>
    </subcellularLocation>
</comment>
<name>A0A8J6A3T4_GALPY</name>
<organism evidence="8 9">
    <name type="scientific">Galemys pyrenaicus</name>
    <name type="common">Iberian desman</name>
    <name type="synonym">Pyrenean desman</name>
    <dbReference type="NCBI Taxonomy" id="202257"/>
    <lineage>
        <taxon>Eukaryota</taxon>
        <taxon>Metazoa</taxon>
        <taxon>Chordata</taxon>
        <taxon>Craniata</taxon>
        <taxon>Vertebrata</taxon>
        <taxon>Euteleostomi</taxon>
        <taxon>Mammalia</taxon>
        <taxon>Eutheria</taxon>
        <taxon>Laurasiatheria</taxon>
        <taxon>Eulipotyphla</taxon>
        <taxon>Talpidae</taxon>
        <taxon>Galemys</taxon>
    </lineage>
</organism>
<gene>
    <name evidence="8" type="ORF">J0S82_000407</name>
</gene>
<evidence type="ECO:0000256" key="5">
    <source>
        <dbReference type="ARBA" id="ARBA00023136"/>
    </source>
</evidence>
<feature type="domain" description="Receptor ligand binding region" evidence="7">
    <location>
        <begin position="112"/>
        <end position="252"/>
    </location>
</feature>
<keyword evidence="8" id="KW-0675">Receptor</keyword>
<dbReference type="GO" id="GO:0016020">
    <property type="term" value="C:membrane"/>
    <property type="evidence" value="ECO:0007669"/>
    <property type="project" value="UniProtKB-SubCell"/>
</dbReference>
<proteinExistence type="predicted"/>
<keyword evidence="4" id="KW-1133">Transmembrane helix</keyword>
<evidence type="ECO:0000256" key="4">
    <source>
        <dbReference type="ARBA" id="ARBA00022989"/>
    </source>
</evidence>
<dbReference type="FunFam" id="3.40.50.2300:FF:000020">
    <property type="entry name" value="Glutamate receptor ionotropic, NMDA 2B, putative"/>
    <property type="match status" value="1"/>
</dbReference>
<evidence type="ECO:0000313" key="8">
    <source>
        <dbReference type="EMBL" id="KAG8513738.1"/>
    </source>
</evidence>
<protein>
    <submittedName>
        <fullName evidence="8">Glutamate receptor ionotropic, NMDA 2B</fullName>
    </submittedName>
</protein>
<evidence type="ECO:0000256" key="6">
    <source>
        <dbReference type="SAM" id="MobiDB-lite"/>
    </source>
</evidence>
<dbReference type="InterPro" id="IPR001828">
    <property type="entry name" value="ANF_lig-bd_rcpt"/>
</dbReference>
<keyword evidence="5" id="KW-0472">Membrane</keyword>
<dbReference type="Pfam" id="PF01094">
    <property type="entry name" value="ANF_receptor"/>
    <property type="match status" value="1"/>
</dbReference>
<keyword evidence="3" id="KW-0732">Signal</keyword>
<dbReference type="OrthoDB" id="5984008at2759"/>